<feature type="domain" description="Histidine kinase" evidence="7">
    <location>
        <begin position="246"/>
        <end position="464"/>
    </location>
</feature>
<dbReference type="Gene3D" id="1.10.287.130">
    <property type="match status" value="1"/>
</dbReference>
<keyword evidence="6" id="KW-0472">Membrane</keyword>
<dbReference type="EMBL" id="FQYV01000035">
    <property type="protein sequence ID" value="SHJ96450.1"/>
    <property type="molecule type" value="Genomic_DNA"/>
</dbReference>
<dbReference type="SMART" id="SM00388">
    <property type="entry name" value="HisKA"/>
    <property type="match status" value="1"/>
</dbReference>
<evidence type="ECO:0000256" key="5">
    <source>
        <dbReference type="ARBA" id="ARBA00022777"/>
    </source>
</evidence>
<comment type="catalytic activity">
    <reaction evidence="1">
        <text>ATP + protein L-histidine = ADP + protein N-phospho-L-histidine.</text>
        <dbReference type="EC" id="2.7.13.3"/>
    </reaction>
</comment>
<dbReference type="AlphaFoldDB" id="A0A1M6NL69"/>
<name>A0A1M6NL69_9FLAO</name>
<dbReference type="Gene3D" id="3.30.565.10">
    <property type="entry name" value="Histidine kinase-like ATPase, C-terminal domain"/>
    <property type="match status" value="1"/>
</dbReference>
<sequence>MKTRFFWLMTISVMVFLALSSIQGYLIYNTYTLKRNAFIDQTRDQILKIDYNQELDTIVDFWGEELKNQIADYKNQRITKKELLYRIQLKANTLNDKYYQIYKRELKNKKLDYALNYKKNIKSIVIFGKENDTLFPLKKDDSFRLFGADFPNDKANSVSVSRTFSQFDYIDQTGSEITTQQYNLEVKAQDIMQIIDEKSIVFKQMAGLLIGSIIIFLAMVGLFYYSLKTLIKQKKVNAIKTDFINNITHELKTPLATLGVATKGLKVKEIQDNPEALKHSLTIIDRQNDRIQKLIDQVMSNSLNAENIPLQRTQVLARPYLEEVLEDFKMGLQHQKLNLTTDLFPKKVFLRLDKFYFTTALFNLLDNAVKYSEALVEIRIKTRVDRNQFIIAIQDHGMGISKKAQKNLFDKFYRVPQGDVYQQKGLGLGLYYTQQIVKAHYGEVSVESELGQGSTFLIKIPLDR</sequence>
<dbReference type="InterPro" id="IPR036097">
    <property type="entry name" value="HisK_dim/P_sf"/>
</dbReference>
<evidence type="ECO:0000256" key="1">
    <source>
        <dbReference type="ARBA" id="ARBA00000085"/>
    </source>
</evidence>
<keyword evidence="9" id="KW-1185">Reference proteome</keyword>
<dbReference type="EC" id="2.7.13.3" evidence="2"/>
<evidence type="ECO:0000256" key="2">
    <source>
        <dbReference type="ARBA" id="ARBA00012438"/>
    </source>
</evidence>
<evidence type="ECO:0000256" key="4">
    <source>
        <dbReference type="ARBA" id="ARBA00022679"/>
    </source>
</evidence>
<evidence type="ECO:0000313" key="8">
    <source>
        <dbReference type="EMBL" id="SHJ96450.1"/>
    </source>
</evidence>
<evidence type="ECO:0000313" key="9">
    <source>
        <dbReference type="Proteomes" id="UP000184172"/>
    </source>
</evidence>
<dbReference type="Pfam" id="PF00512">
    <property type="entry name" value="HisKA"/>
    <property type="match status" value="1"/>
</dbReference>
<feature type="transmembrane region" description="Helical" evidence="6">
    <location>
        <begin position="206"/>
        <end position="227"/>
    </location>
</feature>
<dbReference type="InterPro" id="IPR036890">
    <property type="entry name" value="HATPase_C_sf"/>
</dbReference>
<evidence type="ECO:0000256" key="6">
    <source>
        <dbReference type="SAM" id="Phobius"/>
    </source>
</evidence>
<gene>
    <name evidence="8" type="ORF">SAMN04487908_13515</name>
</gene>
<feature type="transmembrane region" description="Helical" evidence="6">
    <location>
        <begin position="6"/>
        <end position="28"/>
    </location>
</feature>
<proteinExistence type="predicted"/>
<keyword evidence="6" id="KW-1133">Transmembrane helix</keyword>
<dbReference type="InterPro" id="IPR003661">
    <property type="entry name" value="HisK_dim/P_dom"/>
</dbReference>
<evidence type="ECO:0000259" key="7">
    <source>
        <dbReference type="PROSITE" id="PS50109"/>
    </source>
</evidence>
<reference evidence="9" key="1">
    <citation type="submission" date="2016-11" db="EMBL/GenBank/DDBJ databases">
        <authorList>
            <person name="Varghese N."/>
            <person name="Submissions S."/>
        </authorList>
    </citation>
    <scope>NUCLEOTIDE SEQUENCE [LARGE SCALE GENOMIC DNA]</scope>
    <source>
        <strain evidence="9">DSM 26349</strain>
    </source>
</reference>
<dbReference type="InterPro" id="IPR003594">
    <property type="entry name" value="HATPase_dom"/>
</dbReference>
<dbReference type="Pfam" id="PF02518">
    <property type="entry name" value="HATPase_c"/>
    <property type="match status" value="1"/>
</dbReference>
<keyword evidence="5 8" id="KW-0418">Kinase</keyword>
<dbReference type="RefSeq" id="WP_073221756.1">
    <property type="nucleotide sequence ID" value="NZ_FNNS01000033.1"/>
</dbReference>
<keyword evidence="6" id="KW-0812">Transmembrane</keyword>
<dbReference type="SUPFAM" id="SSF47384">
    <property type="entry name" value="Homodimeric domain of signal transducing histidine kinase"/>
    <property type="match status" value="1"/>
</dbReference>
<dbReference type="SMART" id="SM00387">
    <property type="entry name" value="HATPase_c"/>
    <property type="match status" value="1"/>
</dbReference>
<dbReference type="OrthoDB" id="1933776at2"/>
<dbReference type="PANTHER" id="PTHR43547:SF2">
    <property type="entry name" value="HYBRID SIGNAL TRANSDUCTION HISTIDINE KINASE C"/>
    <property type="match status" value="1"/>
</dbReference>
<protein>
    <recommendedName>
        <fullName evidence="2">histidine kinase</fullName>
        <ecNumber evidence="2">2.7.13.3</ecNumber>
    </recommendedName>
</protein>
<dbReference type="PROSITE" id="PS50109">
    <property type="entry name" value="HIS_KIN"/>
    <property type="match status" value="1"/>
</dbReference>
<dbReference type="Proteomes" id="UP000184172">
    <property type="component" value="Unassembled WGS sequence"/>
</dbReference>
<dbReference type="InterPro" id="IPR004358">
    <property type="entry name" value="Sig_transdc_His_kin-like_C"/>
</dbReference>
<accession>A0A1M6NL69</accession>
<dbReference type="STRING" id="797419.SAMN05216556_13315"/>
<organism evidence="8 9">
    <name type="scientific">Aequorivita viscosa</name>
    <dbReference type="NCBI Taxonomy" id="797419"/>
    <lineage>
        <taxon>Bacteria</taxon>
        <taxon>Pseudomonadati</taxon>
        <taxon>Bacteroidota</taxon>
        <taxon>Flavobacteriia</taxon>
        <taxon>Flavobacteriales</taxon>
        <taxon>Flavobacteriaceae</taxon>
        <taxon>Aequorivita</taxon>
    </lineage>
</organism>
<keyword evidence="4" id="KW-0808">Transferase</keyword>
<dbReference type="CDD" id="cd00075">
    <property type="entry name" value="HATPase"/>
    <property type="match status" value="1"/>
</dbReference>
<dbReference type="PANTHER" id="PTHR43547">
    <property type="entry name" value="TWO-COMPONENT HISTIDINE KINASE"/>
    <property type="match status" value="1"/>
</dbReference>
<dbReference type="FunFam" id="3.30.565.10:FF:000006">
    <property type="entry name" value="Sensor histidine kinase WalK"/>
    <property type="match status" value="1"/>
</dbReference>
<dbReference type="SUPFAM" id="SSF55874">
    <property type="entry name" value="ATPase domain of HSP90 chaperone/DNA topoisomerase II/histidine kinase"/>
    <property type="match status" value="1"/>
</dbReference>
<keyword evidence="3" id="KW-0597">Phosphoprotein</keyword>
<dbReference type="PRINTS" id="PR00344">
    <property type="entry name" value="BCTRLSENSOR"/>
</dbReference>
<dbReference type="CDD" id="cd00082">
    <property type="entry name" value="HisKA"/>
    <property type="match status" value="1"/>
</dbReference>
<dbReference type="GO" id="GO:0000155">
    <property type="term" value="F:phosphorelay sensor kinase activity"/>
    <property type="evidence" value="ECO:0007669"/>
    <property type="project" value="InterPro"/>
</dbReference>
<evidence type="ECO:0000256" key="3">
    <source>
        <dbReference type="ARBA" id="ARBA00022553"/>
    </source>
</evidence>
<dbReference type="InterPro" id="IPR005467">
    <property type="entry name" value="His_kinase_dom"/>
</dbReference>